<dbReference type="EMBL" id="JAWDJW010009228">
    <property type="protein sequence ID" value="KAK3059641.1"/>
    <property type="molecule type" value="Genomic_DNA"/>
</dbReference>
<accession>A0ACC3CZZ6</accession>
<keyword evidence="2" id="KW-1185">Reference proteome</keyword>
<comment type="caution">
    <text evidence="1">The sequence shown here is derived from an EMBL/GenBank/DDBJ whole genome shotgun (WGS) entry which is preliminary data.</text>
</comment>
<dbReference type="Proteomes" id="UP001186974">
    <property type="component" value="Unassembled WGS sequence"/>
</dbReference>
<proteinExistence type="predicted"/>
<evidence type="ECO:0000313" key="1">
    <source>
        <dbReference type="EMBL" id="KAK3059641.1"/>
    </source>
</evidence>
<organism evidence="1 2">
    <name type="scientific">Coniosporium uncinatum</name>
    <dbReference type="NCBI Taxonomy" id="93489"/>
    <lineage>
        <taxon>Eukaryota</taxon>
        <taxon>Fungi</taxon>
        <taxon>Dikarya</taxon>
        <taxon>Ascomycota</taxon>
        <taxon>Pezizomycotina</taxon>
        <taxon>Dothideomycetes</taxon>
        <taxon>Dothideomycetes incertae sedis</taxon>
        <taxon>Coniosporium</taxon>
    </lineage>
</organism>
<reference evidence="1" key="1">
    <citation type="submission" date="2024-09" db="EMBL/GenBank/DDBJ databases">
        <title>Black Yeasts Isolated from many extreme environments.</title>
        <authorList>
            <person name="Coleine C."/>
            <person name="Stajich J.E."/>
            <person name="Selbmann L."/>
        </authorList>
    </citation>
    <scope>NUCLEOTIDE SEQUENCE</scope>
    <source>
        <strain evidence="1">CCFEE 5737</strain>
    </source>
</reference>
<gene>
    <name evidence="1" type="ORF">LTS18_010371</name>
</gene>
<protein>
    <submittedName>
        <fullName evidence="1">Uncharacterized protein</fullName>
    </submittedName>
</protein>
<evidence type="ECO:0000313" key="2">
    <source>
        <dbReference type="Proteomes" id="UP001186974"/>
    </source>
</evidence>
<feature type="non-terminal residue" evidence="1">
    <location>
        <position position="1"/>
    </location>
</feature>
<sequence>AQASPQGVGINLFAAGAVVLDPDPTSLRGMVSLGTHLRYWSYSSSSADAYKGSKRRSRRSERGSNNAAAGSFAVADATRAGNLKKYIQHERDEVEREKEQRRKEEERLRGRFGMGLFEGSEEEMLAYAAMLSEEAAAADSVKRRESLGRDVGAAATGSSRPSAATMGDPSLDADLAEAIRLSEEEARMKTSLGRKSASPPPPTVAEVEEEDLDPDLAEAIRLSEAEARSAGSPKGKGPEAPMVTEEEELDAALARALHISLNEA</sequence>
<name>A0ACC3CZZ6_9PEZI</name>